<evidence type="ECO:0000256" key="4">
    <source>
        <dbReference type="ARBA" id="ARBA00023118"/>
    </source>
</evidence>
<gene>
    <name evidence="7" type="ORF">E5S67_01374</name>
</gene>
<evidence type="ECO:0000256" key="2">
    <source>
        <dbReference type="ARBA" id="ARBA00022759"/>
    </source>
</evidence>
<name>A0ABX2CTB2_9CYAN</name>
<accession>A0ABX2CTB2</accession>
<keyword evidence="4" id="KW-0051">Antiviral defense</keyword>
<evidence type="ECO:0000256" key="3">
    <source>
        <dbReference type="ARBA" id="ARBA00022801"/>
    </source>
</evidence>
<organism evidence="7 8">
    <name type="scientific">Microcoleus asticus IPMA8</name>
    <dbReference type="NCBI Taxonomy" id="2563858"/>
    <lineage>
        <taxon>Bacteria</taxon>
        <taxon>Bacillati</taxon>
        <taxon>Cyanobacteriota</taxon>
        <taxon>Cyanophyceae</taxon>
        <taxon>Oscillatoriophycideae</taxon>
        <taxon>Oscillatoriales</taxon>
        <taxon>Microcoleaceae</taxon>
        <taxon>Microcoleus</taxon>
        <taxon>Microcoleus asticus</taxon>
    </lineage>
</organism>
<dbReference type="Pfam" id="PF19308">
    <property type="entry name" value="CRISPR_Cas6_N"/>
    <property type="match status" value="1"/>
</dbReference>
<keyword evidence="2" id="KW-0255">Endonuclease</keyword>
<dbReference type="Proteomes" id="UP000702425">
    <property type="component" value="Unassembled WGS sequence"/>
</dbReference>
<evidence type="ECO:0000313" key="7">
    <source>
        <dbReference type="EMBL" id="NQE33654.1"/>
    </source>
</evidence>
<keyword evidence="1" id="KW-0540">Nuclease</keyword>
<evidence type="ECO:0000259" key="6">
    <source>
        <dbReference type="Pfam" id="PF19308"/>
    </source>
</evidence>
<dbReference type="Gene3D" id="3.30.70.1890">
    <property type="match status" value="1"/>
</dbReference>
<reference evidence="7 8" key="1">
    <citation type="journal article" date="2020" name="Sci. Rep.">
        <title>A novel cyanobacterial geosmin producer, revising GeoA distribution and dispersion patterns in Bacteria.</title>
        <authorList>
            <person name="Churro C."/>
            <person name="Semedo-Aguiar A.P."/>
            <person name="Silva A.D."/>
            <person name="Pereira-Leal J.B."/>
            <person name="Leite R.B."/>
        </authorList>
    </citation>
    <scope>NUCLEOTIDE SEQUENCE [LARGE SCALE GENOMIC DNA]</scope>
    <source>
        <strain evidence="7 8">IPMA8</strain>
    </source>
</reference>
<dbReference type="InterPro" id="IPR045648">
    <property type="entry name" value="CRISPR-assoc_Cas6-like_N"/>
</dbReference>
<feature type="domain" description="CRISPR-associated protein Cas6 C-terminal" evidence="5">
    <location>
        <begin position="166"/>
        <end position="286"/>
    </location>
</feature>
<evidence type="ECO:0000313" key="8">
    <source>
        <dbReference type="Proteomes" id="UP000702425"/>
    </source>
</evidence>
<dbReference type="CDD" id="cd21141">
    <property type="entry name" value="Cas6_III-like"/>
    <property type="match status" value="1"/>
</dbReference>
<dbReference type="InterPro" id="IPR045747">
    <property type="entry name" value="CRISPR-assoc_prot_Cas6_N_sf"/>
</dbReference>
<protein>
    <submittedName>
        <fullName evidence="7">Uncharacterized protein</fullName>
    </submittedName>
</protein>
<dbReference type="InterPro" id="IPR019267">
    <property type="entry name" value="CRISPR-assoc_Cas6_C"/>
</dbReference>
<dbReference type="NCBIfam" id="TIGR01877">
    <property type="entry name" value="cas_cas6"/>
    <property type="match status" value="1"/>
</dbReference>
<dbReference type="RefSeq" id="WP_172186334.1">
    <property type="nucleotide sequence ID" value="NZ_CAWPPK010000090.1"/>
</dbReference>
<dbReference type="EMBL" id="SRRZ01000018">
    <property type="protein sequence ID" value="NQE33654.1"/>
    <property type="molecule type" value="Genomic_DNA"/>
</dbReference>
<dbReference type="Pfam" id="PF10040">
    <property type="entry name" value="CRISPR_Cas6"/>
    <property type="match status" value="1"/>
</dbReference>
<evidence type="ECO:0000259" key="5">
    <source>
        <dbReference type="Pfam" id="PF10040"/>
    </source>
</evidence>
<keyword evidence="8" id="KW-1185">Reference proteome</keyword>
<sequence>MATSPNRTRTHSKKSPPSGLIWPADTELVGLVFELTPGAASYLYAQYAIGLHAWFLGQVQQTDPDLSQLLHDEQSEKAFTISGLEGDLLPGGKEFQLLGDRIYRWYVTGLSKRVVQWLSQWLQNLPEEIDLRNAPLVIRSWDIAFAPTTYQQLLTAEPPFSPTIKLSFVTPTSFRSKGHHFPLPVPENVFHSYLRRWNNFSGVNFDQAEFLNWIDENAIISRHKLESQKVAAGKKGMVTGFTGAVEFGLGRSAHNRPDFVQLFYALGRLAPYCGTGHKTTFGLGQTRAQWLTEALPEVSIQSVLAARIDELTQKFMAHRKRTGGSRAAEIAETWATILARRELGESLFDIAADLEMPYETVKTYVKLARRALKVED</sequence>
<keyword evidence="3" id="KW-0378">Hydrolase</keyword>
<comment type="caution">
    <text evidence="7">The sequence shown here is derived from an EMBL/GenBank/DDBJ whole genome shotgun (WGS) entry which is preliminary data.</text>
</comment>
<proteinExistence type="predicted"/>
<evidence type="ECO:0000256" key="1">
    <source>
        <dbReference type="ARBA" id="ARBA00022722"/>
    </source>
</evidence>
<feature type="domain" description="CRISPR-associated protein Cas6-like N-terminal" evidence="6">
    <location>
        <begin position="31"/>
        <end position="84"/>
    </location>
</feature>
<dbReference type="InterPro" id="IPR010156">
    <property type="entry name" value="CRISPR-assoc_prot_Cas6"/>
</dbReference>
<dbReference type="Gene3D" id="3.30.70.1900">
    <property type="match status" value="1"/>
</dbReference>